<accession>A0ABV0TDN3</accession>
<dbReference type="EMBL" id="JAHRIQ010029115">
    <property type="protein sequence ID" value="MEQ2230896.1"/>
    <property type="molecule type" value="Genomic_DNA"/>
</dbReference>
<gene>
    <name evidence="1" type="ORF">ILYODFUR_033923</name>
</gene>
<protein>
    <submittedName>
        <fullName evidence="1">Uncharacterized protein</fullName>
    </submittedName>
</protein>
<dbReference type="Proteomes" id="UP001482620">
    <property type="component" value="Unassembled WGS sequence"/>
</dbReference>
<evidence type="ECO:0000313" key="1">
    <source>
        <dbReference type="EMBL" id="MEQ2230896.1"/>
    </source>
</evidence>
<proteinExistence type="predicted"/>
<comment type="caution">
    <text evidence="1">The sequence shown here is derived from an EMBL/GenBank/DDBJ whole genome shotgun (WGS) entry which is preliminary data.</text>
</comment>
<keyword evidence="2" id="KW-1185">Reference proteome</keyword>
<organism evidence="1 2">
    <name type="scientific">Ilyodon furcidens</name>
    <name type="common">goldbreast splitfin</name>
    <dbReference type="NCBI Taxonomy" id="33524"/>
    <lineage>
        <taxon>Eukaryota</taxon>
        <taxon>Metazoa</taxon>
        <taxon>Chordata</taxon>
        <taxon>Craniata</taxon>
        <taxon>Vertebrata</taxon>
        <taxon>Euteleostomi</taxon>
        <taxon>Actinopterygii</taxon>
        <taxon>Neopterygii</taxon>
        <taxon>Teleostei</taxon>
        <taxon>Neoteleostei</taxon>
        <taxon>Acanthomorphata</taxon>
        <taxon>Ovalentaria</taxon>
        <taxon>Atherinomorphae</taxon>
        <taxon>Cyprinodontiformes</taxon>
        <taxon>Goodeidae</taxon>
        <taxon>Ilyodon</taxon>
    </lineage>
</organism>
<name>A0ABV0TDN3_9TELE</name>
<evidence type="ECO:0000313" key="2">
    <source>
        <dbReference type="Proteomes" id="UP001482620"/>
    </source>
</evidence>
<reference evidence="1 2" key="1">
    <citation type="submission" date="2021-06" db="EMBL/GenBank/DDBJ databases">
        <authorList>
            <person name="Palmer J.M."/>
        </authorList>
    </citation>
    <scope>NUCLEOTIDE SEQUENCE [LARGE SCALE GENOMIC DNA]</scope>
    <source>
        <strain evidence="2">if_2019</strain>
        <tissue evidence="1">Muscle</tissue>
    </source>
</reference>
<sequence length="99" mass="11246">MVTLEELQIPEVQVEEFVCMKTGLLWHPLMWPLVKRKGLLKDSRKRSHLQAVTNVTGCHLFVPCGRRFFSSLSLAEKLYCTPLRTPDLYGETTVVVAAS</sequence>